<dbReference type="Pfam" id="PF00078">
    <property type="entry name" value="RVT_1"/>
    <property type="match status" value="1"/>
</dbReference>
<evidence type="ECO:0000313" key="3">
    <source>
        <dbReference type="Proteomes" id="UP000472265"/>
    </source>
</evidence>
<keyword evidence="3" id="KW-1185">Reference proteome</keyword>
<sequence length="480" mass="53767">MLNIVNSSLMTGVVPSSFKSAVVKPLLKKPHLDPGSLNNYRPVSNLPFFSKVLERVVSQQLSGYLLNNNLLEPFQSAFRAFHSTETALTKVVNDILLTLDSNSTSVLMLLDLSAAFDTIDHGILSDRLESQFGISGLALAWLKSYLSERTQCVSYNGTSSIFTAVKYGVPQGSVLGPLLFSLYISPLGQIIQSHGIHFHCYADDTQLYVPLKADDKSQIMKLEACLYAVKKWMSENFLLLNSEKTEMLVIAPARQRHHVDQVTVTLDNCVISQSSTVKNLGVTFDSTLSFDQHIKEITKIAFYNLRNIAKIRSFLSTADAEILIHAFVSSRLDYCNALFSGLPRESTKSLQMVQNAAARVLTRTRKFDHITPILASLHWLPVHLRSDFKVLLMTYKTVHGLDPSYMSDLIKPYIPTRPLRSQNSGLLMVPRIKKKSAGCRAFSYRAPFLWNNLPADIRQSGSVDAFKSKLKTHFFHLAFN</sequence>
<name>A0A671UC67_SPAAU</name>
<dbReference type="InParanoid" id="A0A671UC67"/>
<dbReference type="PANTHER" id="PTHR33332">
    <property type="entry name" value="REVERSE TRANSCRIPTASE DOMAIN-CONTAINING PROTEIN"/>
    <property type="match status" value="1"/>
</dbReference>
<protein>
    <recommendedName>
        <fullName evidence="1">Reverse transcriptase domain-containing protein</fullName>
    </recommendedName>
</protein>
<reference evidence="2" key="1">
    <citation type="submission" date="2021-04" db="EMBL/GenBank/DDBJ databases">
        <authorList>
            <consortium name="Wellcome Sanger Institute Data Sharing"/>
        </authorList>
    </citation>
    <scope>NUCLEOTIDE SEQUENCE [LARGE SCALE GENOMIC DNA]</scope>
</reference>
<dbReference type="PROSITE" id="PS50878">
    <property type="entry name" value="RT_POL"/>
    <property type="match status" value="1"/>
</dbReference>
<dbReference type="OMA" id="KSHINFH"/>
<dbReference type="Proteomes" id="UP000472265">
    <property type="component" value="Chromosome 24"/>
</dbReference>
<dbReference type="GeneTree" id="ENSGT01010000222343"/>
<reference evidence="2" key="2">
    <citation type="submission" date="2025-08" db="UniProtKB">
        <authorList>
            <consortium name="Ensembl"/>
        </authorList>
    </citation>
    <scope>IDENTIFICATION</scope>
</reference>
<evidence type="ECO:0000259" key="1">
    <source>
        <dbReference type="PROSITE" id="PS50878"/>
    </source>
</evidence>
<dbReference type="AlphaFoldDB" id="A0A671UC67"/>
<accession>A0A671UC67</accession>
<proteinExistence type="predicted"/>
<dbReference type="SUPFAM" id="SSF56672">
    <property type="entry name" value="DNA/RNA polymerases"/>
    <property type="match status" value="1"/>
</dbReference>
<dbReference type="Ensembl" id="ENSSAUT00010011018.1">
    <property type="protein sequence ID" value="ENSSAUP00010010374.1"/>
    <property type="gene ID" value="ENSSAUG00010005038.1"/>
</dbReference>
<dbReference type="CDD" id="cd01650">
    <property type="entry name" value="RT_nLTR_like"/>
    <property type="match status" value="1"/>
</dbReference>
<evidence type="ECO:0000313" key="2">
    <source>
        <dbReference type="Ensembl" id="ENSSAUP00010010374.1"/>
    </source>
</evidence>
<dbReference type="InterPro" id="IPR043502">
    <property type="entry name" value="DNA/RNA_pol_sf"/>
</dbReference>
<dbReference type="InterPro" id="IPR000477">
    <property type="entry name" value="RT_dom"/>
</dbReference>
<feature type="domain" description="Reverse transcriptase" evidence="1">
    <location>
        <begin position="7"/>
        <end position="284"/>
    </location>
</feature>
<reference evidence="2" key="3">
    <citation type="submission" date="2025-09" db="UniProtKB">
        <authorList>
            <consortium name="Ensembl"/>
        </authorList>
    </citation>
    <scope>IDENTIFICATION</scope>
</reference>
<organism evidence="2 3">
    <name type="scientific">Sparus aurata</name>
    <name type="common">Gilthead sea bream</name>
    <dbReference type="NCBI Taxonomy" id="8175"/>
    <lineage>
        <taxon>Eukaryota</taxon>
        <taxon>Metazoa</taxon>
        <taxon>Chordata</taxon>
        <taxon>Craniata</taxon>
        <taxon>Vertebrata</taxon>
        <taxon>Euteleostomi</taxon>
        <taxon>Actinopterygii</taxon>
        <taxon>Neopterygii</taxon>
        <taxon>Teleostei</taxon>
        <taxon>Neoteleostei</taxon>
        <taxon>Acanthomorphata</taxon>
        <taxon>Eupercaria</taxon>
        <taxon>Spariformes</taxon>
        <taxon>Sparidae</taxon>
        <taxon>Sparus</taxon>
    </lineage>
</organism>